<protein>
    <submittedName>
        <fullName evidence="3">AAA family ATPase</fullName>
    </submittedName>
</protein>
<gene>
    <name evidence="3" type="ORF">P7H70_13925</name>
</gene>
<evidence type="ECO:0000313" key="4">
    <source>
        <dbReference type="Proteomes" id="UP001268577"/>
    </source>
</evidence>
<sequence>MNLFLKTFRLVGIENNYEFEFKKGLNFISGPTSTGKTTIFELIDYALGSKSHKAYIEVGQKCNAVELEIILAGTLYKIKRTLFQFNLPVLVEIFDHDSSTFVTYNTFNTDSTLNEKSLSTFLLSKLNLNNVKISNQSFSFRDLFRFSYLKQTVIDNEDILSEKNWPIFNKNKSTFEIIFNIYDELLGELKTNLVKENDELHEEIIRFQGIELFLKNSGIENFETVELKKKELTEKINQLNNLLKKKKEYVEGQTLNSSVRDLNNKVLEKKERKKSLLVERNNQEQYLKKLNTLQNQYQRDIEKIEATIMGVKEINQYDFIVCPNCLQPLSVHPNDSNCLVCGNTMDSLVENTLLLKKEKTTITKKKNQLEQHILQEVDKRNQIEISIKKVSEEISYDDSILESLTEQYINPFVEEISLINLKLGKSQEKLNELNDSLRFIKELNRLLLLLHNKEIEIANLKEQIEKQKSLNNDKKDVISSLSATFSEILSDFKFPKLENAYIDEKNYLPYVRGRKYNDLGSLGAVTLITMAYFLSILVESTSTLNNHLNLLMIDTPGKNLGLSSESEEFQDESIFNAIIKYFISLDEVYSEEIQLIVINNGYPDFLPKKNVILEFSNDGRSGLISDI</sequence>
<evidence type="ECO:0000259" key="2">
    <source>
        <dbReference type="Pfam" id="PF13476"/>
    </source>
</evidence>
<proteinExistence type="predicted"/>
<evidence type="ECO:0000256" key="1">
    <source>
        <dbReference type="SAM" id="Coils"/>
    </source>
</evidence>
<evidence type="ECO:0000313" key="3">
    <source>
        <dbReference type="EMBL" id="MDT2835134.1"/>
    </source>
</evidence>
<keyword evidence="1" id="KW-0175">Coiled coil</keyword>
<dbReference type="EMBL" id="JARQBZ010000038">
    <property type="protein sequence ID" value="MDT2835134.1"/>
    <property type="molecule type" value="Genomic_DNA"/>
</dbReference>
<reference evidence="3" key="1">
    <citation type="submission" date="2023-03" db="EMBL/GenBank/DDBJ databases">
        <authorList>
            <person name="Shen W."/>
            <person name="Cai J."/>
        </authorList>
    </citation>
    <scope>NUCLEOTIDE SEQUENCE</scope>
    <source>
        <strain evidence="3">P96-3</strain>
    </source>
</reference>
<dbReference type="GO" id="GO:0016887">
    <property type="term" value="F:ATP hydrolysis activity"/>
    <property type="evidence" value="ECO:0007669"/>
    <property type="project" value="InterPro"/>
</dbReference>
<dbReference type="AlphaFoldDB" id="A0AAW8UBS1"/>
<dbReference type="InterPro" id="IPR038729">
    <property type="entry name" value="Rad50/SbcC_AAA"/>
</dbReference>
<dbReference type="RefSeq" id="WP_311985716.1">
    <property type="nucleotide sequence ID" value="NZ_JARQBZ010000038.1"/>
</dbReference>
<comment type="caution">
    <text evidence="3">The sequence shown here is derived from an EMBL/GenBank/DDBJ whole genome shotgun (WGS) entry which is preliminary data.</text>
</comment>
<dbReference type="Gene3D" id="3.40.50.300">
    <property type="entry name" value="P-loop containing nucleotide triphosphate hydrolases"/>
    <property type="match status" value="1"/>
</dbReference>
<dbReference type="SUPFAM" id="SSF52540">
    <property type="entry name" value="P-loop containing nucleoside triphosphate hydrolases"/>
    <property type="match status" value="2"/>
</dbReference>
<feature type="coiled-coil region" evidence="1">
    <location>
        <begin position="423"/>
        <end position="477"/>
    </location>
</feature>
<feature type="domain" description="Rad50/SbcC-type AAA" evidence="2">
    <location>
        <begin position="6"/>
        <end position="305"/>
    </location>
</feature>
<dbReference type="GO" id="GO:0006302">
    <property type="term" value="P:double-strand break repair"/>
    <property type="evidence" value="ECO:0007669"/>
    <property type="project" value="InterPro"/>
</dbReference>
<name>A0AAW8UBS1_9ENTE</name>
<dbReference type="Proteomes" id="UP001268577">
    <property type="component" value="Unassembled WGS sequence"/>
</dbReference>
<feature type="coiled-coil region" evidence="1">
    <location>
        <begin position="222"/>
        <end position="307"/>
    </location>
</feature>
<dbReference type="InterPro" id="IPR027417">
    <property type="entry name" value="P-loop_NTPase"/>
</dbReference>
<organism evidence="3 4">
    <name type="scientific">Vagococcus carniphilus</name>
    <dbReference type="NCBI Taxonomy" id="218144"/>
    <lineage>
        <taxon>Bacteria</taxon>
        <taxon>Bacillati</taxon>
        <taxon>Bacillota</taxon>
        <taxon>Bacilli</taxon>
        <taxon>Lactobacillales</taxon>
        <taxon>Enterococcaceae</taxon>
        <taxon>Vagococcus</taxon>
    </lineage>
</organism>
<accession>A0AAW8UBS1</accession>
<dbReference type="Pfam" id="PF13476">
    <property type="entry name" value="AAA_23"/>
    <property type="match status" value="1"/>
</dbReference>